<dbReference type="EMBL" id="LNZG01000047">
    <property type="protein sequence ID" value="ODA89415.1"/>
    <property type="molecule type" value="Genomic_DNA"/>
</dbReference>
<proteinExistence type="predicted"/>
<name>A0A1E2SHS1_LEIXY</name>
<reference evidence="2" key="1">
    <citation type="submission" date="2015-11" db="EMBL/GenBank/DDBJ databases">
        <authorList>
            <person name="Wang J."/>
            <person name="Wang L."/>
            <person name="Wang F."/>
            <person name="Cao G."/>
        </authorList>
    </citation>
    <scope>NUCLEOTIDE SEQUENCE [LARGE SCALE GENOMIC DNA]</scope>
    <source>
        <strain evidence="2">gdw1</strain>
    </source>
</reference>
<protein>
    <recommendedName>
        <fullName evidence="3">UDP-N-acetylglucosamine 2-epimerase domain-containing protein</fullName>
    </recommendedName>
</protein>
<evidence type="ECO:0008006" key="3">
    <source>
        <dbReference type="Google" id="ProtNLM"/>
    </source>
</evidence>
<gene>
    <name evidence="1" type="ORF">ATY41_05760</name>
</gene>
<dbReference type="Gene3D" id="3.40.50.2000">
    <property type="entry name" value="Glycogen Phosphorylase B"/>
    <property type="match status" value="1"/>
</dbReference>
<accession>A0A1E2SHS1</accession>
<dbReference type="SUPFAM" id="SSF53756">
    <property type="entry name" value="UDP-Glycosyltransferase/glycogen phosphorylase"/>
    <property type="match status" value="1"/>
</dbReference>
<evidence type="ECO:0000313" key="1">
    <source>
        <dbReference type="EMBL" id="ODA89415.1"/>
    </source>
</evidence>
<dbReference type="AlphaFoldDB" id="A0A1E2SHS1"/>
<organism evidence="1 2">
    <name type="scientific">Leifsonia xyli subsp. xyli</name>
    <dbReference type="NCBI Taxonomy" id="59736"/>
    <lineage>
        <taxon>Bacteria</taxon>
        <taxon>Bacillati</taxon>
        <taxon>Actinomycetota</taxon>
        <taxon>Actinomycetes</taxon>
        <taxon>Micrococcales</taxon>
        <taxon>Microbacteriaceae</taxon>
        <taxon>Leifsonia</taxon>
    </lineage>
</organism>
<evidence type="ECO:0000313" key="2">
    <source>
        <dbReference type="Proteomes" id="UP000094426"/>
    </source>
</evidence>
<dbReference type="Proteomes" id="UP000094426">
    <property type="component" value="Unassembled WGS sequence"/>
</dbReference>
<comment type="caution">
    <text evidence="1">The sequence shown here is derived from an EMBL/GenBank/DDBJ whole genome shotgun (WGS) entry which is preliminary data.</text>
</comment>
<sequence length="89" mass="10003">MLATIHRPENTDSADALARVLRGLRQIDSEVLFVAHPRTRAAIKRFRLDEELVGIRVIPSVITASSCDWHLMRGCWSRTSASSKRSVLC</sequence>